<reference evidence="10" key="1">
    <citation type="journal article" date="2019" name="Mol. Biol. Evol.">
        <title>Blast fungal genomes show frequent chromosomal changes, gene gains and losses, and effector gene turnover.</title>
        <authorList>
            <person name="Gomez Luciano L.B."/>
            <person name="Jason Tsai I."/>
            <person name="Chuma I."/>
            <person name="Tosa Y."/>
            <person name="Chen Y.H."/>
            <person name="Li J.Y."/>
            <person name="Li M.Y."/>
            <person name="Jade Lu M.Y."/>
            <person name="Nakayashiki H."/>
            <person name="Li W.H."/>
        </authorList>
    </citation>
    <scope>NUCLEOTIDE SEQUENCE</scope>
    <source>
        <strain evidence="10">NI907</strain>
    </source>
</reference>
<feature type="compositionally biased region" description="Basic and acidic residues" evidence="6">
    <location>
        <begin position="603"/>
        <end position="616"/>
    </location>
</feature>
<dbReference type="SUPFAM" id="SSF54001">
    <property type="entry name" value="Cysteine proteinases"/>
    <property type="match status" value="1"/>
</dbReference>
<dbReference type="GeneID" id="41962630"/>
<dbReference type="PROSITE" id="PS50600">
    <property type="entry name" value="ULP_PROTEASE"/>
    <property type="match status" value="1"/>
</dbReference>
<feature type="region of interest" description="Disordered" evidence="6">
    <location>
        <begin position="287"/>
        <end position="331"/>
    </location>
</feature>
<keyword evidence="7" id="KW-1133">Transmembrane helix</keyword>
<keyword evidence="2" id="KW-0597">Phosphoprotein</keyword>
<dbReference type="Gene3D" id="3.40.395.10">
    <property type="entry name" value="Adenoviral Proteinase, Chain A"/>
    <property type="match status" value="2"/>
</dbReference>
<name>A0A6P8B0D0_PYRGI</name>
<dbReference type="Pfam" id="PF02902">
    <property type="entry name" value="Peptidase_C48"/>
    <property type="match status" value="2"/>
</dbReference>
<dbReference type="PANTHER" id="PTHR46896:SF3">
    <property type="entry name" value="FI06413P-RELATED"/>
    <property type="match status" value="1"/>
</dbReference>
<evidence type="ECO:0000256" key="6">
    <source>
        <dbReference type="SAM" id="MobiDB-lite"/>
    </source>
</evidence>
<feature type="region of interest" description="Disordered" evidence="6">
    <location>
        <begin position="206"/>
        <end position="232"/>
    </location>
</feature>
<feature type="region of interest" description="Disordered" evidence="6">
    <location>
        <begin position="903"/>
        <end position="931"/>
    </location>
</feature>
<dbReference type="InterPro" id="IPR003653">
    <property type="entry name" value="Peptidase_C48_C"/>
</dbReference>
<evidence type="ECO:0000256" key="5">
    <source>
        <dbReference type="ARBA" id="ARBA00022801"/>
    </source>
</evidence>
<dbReference type="InterPro" id="IPR051947">
    <property type="entry name" value="Sentrin-specific_protease"/>
</dbReference>
<dbReference type="GO" id="GO:0070139">
    <property type="term" value="F:SUMO-specific endopeptidase activity"/>
    <property type="evidence" value="ECO:0007669"/>
    <property type="project" value="TreeGrafter"/>
</dbReference>
<reference evidence="10" key="3">
    <citation type="submission" date="2025-08" db="UniProtKB">
        <authorList>
            <consortium name="RefSeq"/>
        </authorList>
    </citation>
    <scope>IDENTIFICATION</scope>
    <source>
        <strain evidence="10">NI907</strain>
    </source>
</reference>
<feature type="compositionally biased region" description="Polar residues" evidence="6">
    <location>
        <begin position="135"/>
        <end position="145"/>
    </location>
</feature>
<feature type="compositionally biased region" description="Basic and acidic residues" evidence="6">
    <location>
        <begin position="379"/>
        <end position="391"/>
    </location>
</feature>
<feature type="compositionally biased region" description="Basic and acidic residues" evidence="6">
    <location>
        <begin position="574"/>
        <end position="583"/>
    </location>
</feature>
<evidence type="ECO:0000256" key="3">
    <source>
        <dbReference type="ARBA" id="ARBA00022670"/>
    </source>
</evidence>
<sequence length="1133" mass="126226">RHVRPRKLVTNNDKNCGVPRSSYNLPTLILFVDHVFHPIIFIFFRMRYLLCPDLDAAPKEHLRSLDHKVAFSNDEHLTPDLEIVRFYASSAFEIGQSHELLLGLHVKSTRAVGNTFDVFILLVKGLWPISGSTNQPCGGTSSPNMGFSARVGGFKPHDKITPASNPTATSSLPSQAQERTRPSSTNDTTYNNASFVLKSEGSQASATELDCDSLPGGGGNRRSSQKHDKNVAEYRNTVKQAGFKSGNGRNRRPARPVGELMGNIKRKSHLISQGQTVKELAHDRINDDDELAGDDSDICQYRRKRNSAPVDLTKDDSPKRNKSQNNPIRPMILDFSITISDEAQSKRVRNDEEDELNDQKSQRPSKKARVQQKNPTTHPRQDVVSRADIKPTKFSSSRAVDKKLPSLSPLNLMQAFRGPHYFCSDRQILKLETGASGPVFNAYQQDGTEQSTHSDWLAVIVAQLHKVLWNTRSSQIALELRGGTSSGGKALAPRLFLEFSSYADIERLLGWLREQKGSKTDVKFEESDLDSLKKIFDHQRHEIKAAKDQKMQRKPTDAEDVQLLEHNQKLRRVANGEESRGQTDRLPQAHRRPKLIDGLIAQKKPDVIESENEKRSKGTAAQPNQRSLRSRQTSKNTFDLTQSFEPTSRSPSPKPKPKLWTQENPGWDKEWRVDLSQFRTTIHKGDIGRLEEGELLNDSIISFYLQYLHEAVRNKDAEIAKRFYFQSSFFWDRLKSTPNKKGINYEKVKSWTNRVDLFSYDYIVVPVNENSHWYVAVICNPGKLLPTDEKCQDASPLNDHQREPRASADVAGVSESGHIAQEVSGSSPEVVPVKASSHLSPGTDMSNNLGRLSLGKPLQSTLDGTIAISIDDDEEGGPSSTLQVSAPRDAEDDDICLITSDLEPQRKPNKTIGKSSDVKDRDTVNGSLKSKDSPIITGKDPCIITFDSLGSSHSPVCTALKKYLEHEAKHRKGLEIEMPNMGRTAKNIPLQDNYWDCGVFLMSYVEALMRDPEAFIRKVLPRKAGAADEGLACTVDAAAMRKLIRTTILKQQIIYQKKVEDEAEAKRLRKLRKAQGSASAGISSPPAPPLSSQVTTPSSPAPMPSSLPRQSEKPLPSIESPSASSRVDESSAR</sequence>
<organism evidence="9 10">
    <name type="scientific">Pyricularia grisea</name>
    <name type="common">Crabgrass-specific blast fungus</name>
    <name type="synonym">Magnaporthe grisea</name>
    <dbReference type="NCBI Taxonomy" id="148305"/>
    <lineage>
        <taxon>Eukaryota</taxon>
        <taxon>Fungi</taxon>
        <taxon>Dikarya</taxon>
        <taxon>Ascomycota</taxon>
        <taxon>Pezizomycotina</taxon>
        <taxon>Sordariomycetes</taxon>
        <taxon>Sordariomycetidae</taxon>
        <taxon>Magnaporthales</taxon>
        <taxon>Pyriculariaceae</taxon>
        <taxon>Pyricularia</taxon>
    </lineage>
</organism>
<evidence type="ECO:0000256" key="2">
    <source>
        <dbReference type="ARBA" id="ARBA00022553"/>
    </source>
</evidence>
<dbReference type="Proteomes" id="UP000515153">
    <property type="component" value="Unplaced"/>
</dbReference>
<evidence type="ECO:0000259" key="8">
    <source>
        <dbReference type="PROSITE" id="PS50600"/>
    </source>
</evidence>
<feature type="region of interest" description="Disordered" evidence="6">
    <location>
        <begin position="790"/>
        <end position="852"/>
    </location>
</feature>
<feature type="domain" description="Ubiquitin-like protease family profile" evidence="8">
    <location>
        <begin position="680"/>
        <end position="1008"/>
    </location>
</feature>
<feature type="compositionally biased region" description="Low complexity" evidence="6">
    <location>
        <begin position="822"/>
        <end position="833"/>
    </location>
</feature>
<reference evidence="10" key="2">
    <citation type="submission" date="2019-10" db="EMBL/GenBank/DDBJ databases">
        <authorList>
            <consortium name="NCBI Genome Project"/>
        </authorList>
    </citation>
    <scope>NUCLEOTIDE SEQUENCE</scope>
    <source>
        <strain evidence="10">NI907</strain>
    </source>
</reference>
<feature type="compositionally biased region" description="Polar residues" evidence="6">
    <location>
        <begin position="837"/>
        <end position="850"/>
    </location>
</feature>
<keyword evidence="7" id="KW-0812">Transmembrane</keyword>
<feature type="transmembrane region" description="Helical" evidence="7">
    <location>
        <begin position="21"/>
        <end position="44"/>
    </location>
</feature>
<proteinExistence type="inferred from homology"/>
<evidence type="ECO:0000313" key="9">
    <source>
        <dbReference type="Proteomes" id="UP000515153"/>
    </source>
</evidence>
<feature type="region of interest" description="Disordered" evidence="6">
    <location>
        <begin position="1070"/>
        <end position="1133"/>
    </location>
</feature>
<dbReference type="GO" id="GO:0016926">
    <property type="term" value="P:protein desumoylation"/>
    <property type="evidence" value="ECO:0007669"/>
    <property type="project" value="TreeGrafter"/>
</dbReference>
<keyword evidence="9" id="KW-1185">Reference proteome</keyword>
<dbReference type="RefSeq" id="XP_030980691.1">
    <property type="nucleotide sequence ID" value="XM_031127721.1"/>
</dbReference>
<keyword evidence="3" id="KW-0645">Protease</keyword>
<comment type="similarity">
    <text evidence="1">Belongs to the peptidase C48 family.</text>
</comment>
<evidence type="ECO:0000256" key="4">
    <source>
        <dbReference type="ARBA" id="ARBA00022786"/>
    </source>
</evidence>
<feature type="region of interest" description="Disordered" evidence="6">
    <location>
        <begin position="570"/>
        <end position="663"/>
    </location>
</feature>
<dbReference type="AlphaFoldDB" id="A0A6P8B0D0"/>
<evidence type="ECO:0000313" key="10">
    <source>
        <dbReference type="RefSeq" id="XP_030980691.1"/>
    </source>
</evidence>
<dbReference type="PANTHER" id="PTHR46896">
    <property type="entry name" value="SENTRIN-SPECIFIC PROTEASE"/>
    <property type="match status" value="1"/>
</dbReference>
<dbReference type="GO" id="GO:0005634">
    <property type="term" value="C:nucleus"/>
    <property type="evidence" value="ECO:0007669"/>
    <property type="project" value="TreeGrafter"/>
</dbReference>
<feature type="compositionally biased region" description="Polar residues" evidence="6">
    <location>
        <begin position="162"/>
        <end position="190"/>
    </location>
</feature>
<evidence type="ECO:0000256" key="7">
    <source>
        <dbReference type="SAM" id="Phobius"/>
    </source>
</evidence>
<feature type="compositionally biased region" description="Acidic residues" evidence="6">
    <location>
        <begin position="287"/>
        <end position="297"/>
    </location>
</feature>
<gene>
    <name evidence="10" type="ORF">PgNI_07711</name>
</gene>
<feature type="compositionally biased region" description="Polar residues" evidence="6">
    <location>
        <begin position="619"/>
        <end position="645"/>
    </location>
</feature>
<dbReference type="GO" id="GO:0006508">
    <property type="term" value="P:proteolysis"/>
    <property type="evidence" value="ECO:0007669"/>
    <property type="project" value="UniProtKB-KW"/>
</dbReference>
<dbReference type="InterPro" id="IPR038765">
    <property type="entry name" value="Papain-like_cys_pep_sf"/>
</dbReference>
<dbReference type="InterPro" id="IPR057501">
    <property type="entry name" value="DeUb_enz_PH"/>
</dbReference>
<feature type="non-terminal residue" evidence="10">
    <location>
        <position position="1"/>
    </location>
</feature>
<keyword evidence="5" id="KW-0378">Hydrolase</keyword>
<feature type="compositionally biased region" description="Low complexity" evidence="6">
    <location>
        <begin position="1074"/>
        <end position="1084"/>
    </location>
</feature>
<feature type="region of interest" description="Disordered" evidence="6">
    <location>
        <begin position="343"/>
        <end position="401"/>
    </location>
</feature>
<feature type="region of interest" description="Disordered" evidence="6">
    <location>
        <begin position="135"/>
        <end position="190"/>
    </location>
</feature>
<dbReference type="Pfam" id="PF25424">
    <property type="entry name" value="PH_35"/>
    <property type="match status" value="1"/>
</dbReference>
<dbReference type="KEGG" id="pgri:PgNI_07711"/>
<keyword evidence="4" id="KW-0833">Ubl conjugation pathway</keyword>
<protein>
    <recommendedName>
        <fullName evidence="8">Ubiquitin-like protease family profile domain-containing protein</fullName>
    </recommendedName>
</protein>
<accession>A0A6P8B0D0</accession>
<keyword evidence="7" id="KW-0472">Membrane</keyword>
<evidence type="ECO:0000256" key="1">
    <source>
        <dbReference type="ARBA" id="ARBA00005234"/>
    </source>
</evidence>
<feature type="region of interest" description="Disordered" evidence="6">
    <location>
        <begin position="869"/>
        <end position="889"/>
    </location>
</feature>
<dbReference type="GO" id="GO:0005737">
    <property type="term" value="C:cytoplasm"/>
    <property type="evidence" value="ECO:0007669"/>
    <property type="project" value="TreeGrafter"/>
</dbReference>